<gene>
    <name evidence="2" type="ORF">ACFQ11_18325</name>
</gene>
<feature type="compositionally biased region" description="Basic and acidic residues" evidence="1">
    <location>
        <begin position="197"/>
        <end position="207"/>
    </location>
</feature>
<evidence type="ECO:0000256" key="1">
    <source>
        <dbReference type="SAM" id="MobiDB-lite"/>
    </source>
</evidence>
<accession>A0ABW3ERG3</accession>
<feature type="region of interest" description="Disordered" evidence="1">
    <location>
        <begin position="114"/>
        <end position="220"/>
    </location>
</feature>
<organism evidence="2 3">
    <name type="scientific">Actinomadura sediminis</name>
    <dbReference type="NCBI Taxonomy" id="1038904"/>
    <lineage>
        <taxon>Bacteria</taxon>
        <taxon>Bacillati</taxon>
        <taxon>Actinomycetota</taxon>
        <taxon>Actinomycetes</taxon>
        <taxon>Streptosporangiales</taxon>
        <taxon>Thermomonosporaceae</taxon>
        <taxon>Actinomadura</taxon>
    </lineage>
</organism>
<sequence>MSGRLVGEVIDWLQTPPAADLTMAEATVLMVIAERAHEKTREMWRHRIDDRTLYERIKAVTKQGDAGLSKTLQRLAARGLECRVPIAVGKDGRPVYAAKGRAMKFRLPELPAAMSLPEDGPVDDDASPVDNPPKEAVDNPPADGQRADTRPGFASKGGPTSGLSGPKGGRTSAPNPSSTYPSTTDPSSRVPSQGAKGDARTGARDEQNDQEVQSSDYAEASRILSTLPDLGSALIERARARDPGIDDYRQLVVAAAAIYREGTPA</sequence>
<dbReference type="Proteomes" id="UP001596972">
    <property type="component" value="Unassembled WGS sequence"/>
</dbReference>
<comment type="caution">
    <text evidence="2">The sequence shown here is derived from an EMBL/GenBank/DDBJ whole genome shotgun (WGS) entry which is preliminary data.</text>
</comment>
<dbReference type="EMBL" id="JBHTJA010000034">
    <property type="protein sequence ID" value="MFD0902361.1"/>
    <property type="molecule type" value="Genomic_DNA"/>
</dbReference>
<name>A0ABW3ERG3_9ACTN</name>
<evidence type="ECO:0000313" key="2">
    <source>
        <dbReference type="EMBL" id="MFD0902361.1"/>
    </source>
</evidence>
<protein>
    <recommendedName>
        <fullName evidence="4">Helix-turn-helix domain-containing protein</fullName>
    </recommendedName>
</protein>
<evidence type="ECO:0008006" key="4">
    <source>
        <dbReference type="Google" id="ProtNLM"/>
    </source>
</evidence>
<proteinExistence type="predicted"/>
<evidence type="ECO:0000313" key="3">
    <source>
        <dbReference type="Proteomes" id="UP001596972"/>
    </source>
</evidence>
<dbReference type="RefSeq" id="WP_378300060.1">
    <property type="nucleotide sequence ID" value="NZ_JBHTJA010000034.1"/>
</dbReference>
<keyword evidence="3" id="KW-1185">Reference proteome</keyword>
<feature type="compositionally biased region" description="Low complexity" evidence="1">
    <location>
        <begin position="171"/>
        <end position="188"/>
    </location>
</feature>
<reference evidence="3" key="1">
    <citation type="journal article" date="2019" name="Int. J. Syst. Evol. Microbiol.">
        <title>The Global Catalogue of Microorganisms (GCM) 10K type strain sequencing project: providing services to taxonomists for standard genome sequencing and annotation.</title>
        <authorList>
            <consortium name="The Broad Institute Genomics Platform"/>
            <consortium name="The Broad Institute Genome Sequencing Center for Infectious Disease"/>
            <person name="Wu L."/>
            <person name="Ma J."/>
        </authorList>
    </citation>
    <scope>NUCLEOTIDE SEQUENCE [LARGE SCALE GENOMIC DNA]</scope>
    <source>
        <strain evidence="3">JCM 31202</strain>
    </source>
</reference>